<sequence length="68" mass="7344">VSDSPSLTVPSPPSPPTSPSATTQNHAPNLKIIAAPLVIPIRQNHFSESYHSFMYNDATPLENMNDLS</sequence>
<dbReference type="AlphaFoldDB" id="A0A8G0L7E6"/>
<dbReference type="Proteomes" id="UP000826661">
    <property type="component" value="Chromosome II"/>
</dbReference>
<feature type="non-terminal residue" evidence="2">
    <location>
        <position position="1"/>
    </location>
</feature>
<evidence type="ECO:0000313" key="3">
    <source>
        <dbReference type="Proteomes" id="UP000826661"/>
    </source>
</evidence>
<gene>
    <name evidence="2" type="ORF">H0G86_004251</name>
</gene>
<name>A0A8G0L7E6_9HYPO</name>
<accession>A0A8G0L7E6</accession>
<protein>
    <submittedName>
        <fullName evidence="2">Uncharacterized protein</fullName>
    </submittedName>
</protein>
<dbReference type="EMBL" id="CP075865">
    <property type="protein sequence ID" value="QYS97016.1"/>
    <property type="molecule type" value="Genomic_DNA"/>
</dbReference>
<keyword evidence="3" id="KW-1185">Reference proteome</keyword>
<evidence type="ECO:0000313" key="2">
    <source>
        <dbReference type="EMBL" id="QYS97016.1"/>
    </source>
</evidence>
<reference evidence="2 3" key="1">
    <citation type="journal article" date="2021" name="BMC Genomics">
        <title>Telomere-to-telomere genome assembly of asparaginase-producing Trichoderma simmonsii.</title>
        <authorList>
            <person name="Chung D."/>
            <person name="Kwon Y.M."/>
            <person name="Yang Y."/>
        </authorList>
    </citation>
    <scope>NUCLEOTIDE SEQUENCE [LARGE SCALE GENOMIC DNA]</scope>
    <source>
        <strain evidence="2 3">GH-Sj1</strain>
    </source>
</reference>
<evidence type="ECO:0000256" key="1">
    <source>
        <dbReference type="SAM" id="MobiDB-lite"/>
    </source>
</evidence>
<proteinExistence type="predicted"/>
<organism evidence="2 3">
    <name type="scientific">Trichoderma simmonsii</name>
    <dbReference type="NCBI Taxonomy" id="1491479"/>
    <lineage>
        <taxon>Eukaryota</taxon>
        <taxon>Fungi</taxon>
        <taxon>Dikarya</taxon>
        <taxon>Ascomycota</taxon>
        <taxon>Pezizomycotina</taxon>
        <taxon>Sordariomycetes</taxon>
        <taxon>Hypocreomycetidae</taxon>
        <taxon>Hypocreales</taxon>
        <taxon>Hypocreaceae</taxon>
        <taxon>Trichoderma</taxon>
    </lineage>
</organism>
<feature type="region of interest" description="Disordered" evidence="1">
    <location>
        <begin position="1"/>
        <end position="28"/>
    </location>
</feature>